<evidence type="ECO:0000256" key="1">
    <source>
        <dbReference type="ARBA" id="ARBA00004236"/>
    </source>
</evidence>
<dbReference type="Pfam" id="PF00672">
    <property type="entry name" value="HAMP"/>
    <property type="match status" value="1"/>
</dbReference>
<sequence length="554" mass="60403">MTLRKKLFLNILIPIGLAMAMIGFIIVQTFDIQTTAQDDTELLLAVKELEQSLVVASQSLNNYTFLDSEANKNEALSILKETKVNLEKLSTIAKISEHKAIIKKIEGKYDALAKSSEAGFLAHNRPEIKKQAIRISGILNDMYLLKKETNEWYKETNDLATQKISFITTTTIIGSILLLIATIIFSYVATKRITKPINRIVDCAQLVAAGNLTIDTSSLPYKEGSRNEVDQLTENFSKMIVSLKSTVQSIDHVGENVGLFTKDVTSYIDTVNEGNKQIATSTDELAKGSLTISEDIQSAAILMNTMADQFTTVQETSEQSAVNGSKALTAVQNGRNSLEKQSSIAKDISSTSVNIKEAVTQFSQFTTEIEGAANAVHAIADQTNLLALNAAIEAARAGEAGKGFAIVAEEVKKLSHETEKATSLISSMVTHIQDGITLILSTAEHGHQLSNEQLQSMTDTEKSFEAIATHVLDINDQLQLLTKDMEQTSEMSKQMNSAIENISAITEETAAGTEEISASTQAQLGSFEKISEKVSELQEMTNTLTVELKKFTLS</sequence>
<dbReference type="SMART" id="SM00283">
    <property type="entry name" value="MA"/>
    <property type="match status" value="1"/>
</dbReference>
<dbReference type="GeneID" id="96599299"/>
<comment type="caution">
    <text evidence="10">The sequence shown here is derived from an EMBL/GenBank/DDBJ whole genome shotgun (WGS) entry which is preliminary data.</text>
</comment>
<evidence type="ECO:0000259" key="8">
    <source>
        <dbReference type="PROSITE" id="PS50111"/>
    </source>
</evidence>
<feature type="domain" description="HAMP" evidence="9">
    <location>
        <begin position="191"/>
        <end position="248"/>
    </location>
</feature>
<dbReference type="InterPro" id="IPR004089">
    <property type="entry name" value="MCPsignal_dom"/>
</dbReference>
<keyword evidence="7" id="KW-0812">Transmembrane</keyword>
<dbReference type="EMBL" id="LFXJ01000005">
    <property type="protein sequence ID" value="KMY33128.1"/>
    <property type="molecule type" value="Genomic_DNA"/>
</dbReference>
<keyword evidence="3 7" id="KW-0472">Membrane</keyword>
<reference evidence="11" key="1">
    <citation type="submission" date="2015-07" db="EMBL/GenBank/DDBJ databases">
        <authorList>
            <consortium name="Consortium for Microbial Forensics and Genomics (microFORGE)"/>
            <person name="Knight B.M."/>
            <person name="Roberts D.P."/>
            <person name="Lin D."/>
            <person name="Hari K."/>
            <person name="Fletcher J."/>
            <person name="Melcher U."/>
            <person name="Blagden T."/>
            <person name="Winegar R.A."/>
        </authorList>
    </citation>
    <scope>NUCLEOTIDE SEQUENCE [LARGE SCALE GENOMIC DNA]</scope>
    <source>
        <strain evidence="11">DSM 23493</strain>
    </source>
</reference>
<dbReference type="Proteomes" id="UP000037326">
    <property type="component" value="Unassembled WGS sequence"/>
</dbReference>
<dbReference type="CDD" id="cd06225">
    <property type="entry name" value="HAMP"/>
    <property type="match status" value="1"/>
</dbReference>
<proteinExistence type="inferred from homology"/>
<dbReference type="PRINTS" id="PR00260">
    <property type="entry name" value="CHEMTRNSDUCR"/>
</dbReference>
<dbReference type="SMART" id="SM00304">
    <property type="entry name" value="HAMP"/>
    <property type="match status" value="1"/>
</dbReference>
<dbReference type="GO" id="GO:0004888">
    <property type="term" value="F:transmembrane signaling receptor activity"/>
    <property type="evidence" value="ECO:0007669"/>
    <property type="project" value="InterPro"/>
</dbReference>
<name>A0A0K9FG03_9BACI</name>
<evidence type="ECO:0000256" key="2">
    <source>
        <dbReference type="ARBA" id="ARBA00022475"/>
    </source>
</evidence>
<dbReference type="PANTHER" id="PTHR32089:SF112">
    <property type="entry name" value="LYSOZYME-LIKE PROTEIN-RELATED"/>
    <property type="match status" value="1"/>
</dbReference>
<protein>
    <submittedName>
        <fullName evidence="10">Chemotaxis protein</fullName>
    </submittedName>
</protein>
<evidence type="ECO:0000256" key="5">
    <source>
        <dbReference type="ARBA" id="ARBA00029447"/>
    </source>
</evidence>
<dbReference type="RefSeq" id="WP_049666976.1">
    <property type="nucleotide sequence ID" value="NZ_LFXJ01000005.1"/>
</dbReference>
<comment type="similarity">
    <text evidence="5">Belongs to the methyl-accepting chemotaxis (MCP) protein family.</text>
</comment>
<dbReference type="GO" id="GO:0007165">
    <property type="term" value="P:signal transduction"/>
    <property type="evidence" value="ECO:0007669"/>
    <property type="project" value="UniProtKB-KW"/>
</dbReference>
<dbReference type="PROSITE" id="PS50885">
    <property type="entry name" value="HAMP"/>
    <property type="match status" value="1"/>
</dbReference>
<evidence type="ECO:0000313" key="11">
    <source>
        <dbReference type="Proteomes" id="UP000037326"/>
    </source>
</evidence>
<evidence type="ECO:0000256" key="7">
    <source>
        <dbReference type="SAM" id="Phobius"/>
    </source>
</evidence>
<keyword evidence="4 6" id="KW-0807">Transducer</keyword>
<evidence type="ECO:0000256" key="6">
    <source>
        <dbReference type="PROSITE-ProRule" id="PRU00284"/>
    </source>
</evidence>
<dbReference type="Gene3D" id="1.10.287.950">
    <property type="entry name" value="Methyl-accepting chemotaxis protein"/>
    <property type="match status" value="1"/>
</dbReference>
<organism evidence="10 11">
    <name type="scientific">Lysinibacillus xylanilyticus</name>
    <dbReference type="NCBI Taxonomy" id="582475"/>
    <lineage>
        <taxon>Bacteria</taxon>
        <taxon>Bacillati</taxon>
        <taxon>Bacillota</taxon>
        <taxon>Bacilli</taxon>
        <taxon>Bacillales</taxon>
        <taxon>Bacillaceae</taxon>
        <taxon>Lysinibacillus</taxon>
    </lineage>
</organism>
<dbReference type="AlphaFoldDB" id="A0A0K9FG03"/>
<dbReference type="OrthoDB" id="2450685at2"/>
<evidence type="ECO:0000256" key="3">
    <source>
        <dbReference type="ARBA" id="ARBA00023136"/>
    </source>
</evidence>
<gene>
    <name evidence="10" type="ORF">ACZ11_13775</name>
</gene>
<feature type="transmembrane region" description="Helical" evidence="7">
    <location>
        <begin position="7"/>
        <end position="27"/>
    </location>
</feature>
<dbReference type="Pfam" id="PF00015">
    <property type="entry name" value="MCPsignal"/>
    <property type="match status" value="1"/>
</dbReference>
<dbReference type="Gene3D" id="6.10.340.10">
    <property type="match status" value="1"/>
</dbReference>
<dbReference type="GO" id="GO:0005886">
    <property type="term" value="C:plasma membrane"/>
    <property type="evidence" value="ECO:0007669"/>
    <property type="project" value="UniProtKB-SubCell"/>
</dbReference>
<evidence type="ECO:0000259" key="9">
    <source>
        <dbReference type="PROSITE" id="PS50885"/>
    </source>
</evidence>
<evidence type="ECO:0000313" key="10">
    <source>
        <dbReference type="EMBL" id="KMY33128.1"/>
    </source>
</evidence>
<comment type="subcellular location">
    <subcellularLocation>
        <location evidence="1">Cell membrane</location>
    </subcellularLocation>
</comment>
<dbReference type="PATRIC" id="fig|582475.4.peg.2421"/>
<feature type="domain" description="Methyl-accepting transducer" evidence="8">
    <location>
        <begin position="267"/>
        <end position="517"/>
    </location>
</feature>
<keyword evidence="7" id="KW-1133">Transmembrane helix</keyword>
<keyword evidence="2" id="KW-1003">Cell membrane</keyword>
<dbReference type="GO" id="GO:0006935">
    <property type="term" value="P:chemotaxis"/>
    <property type="evidence" value="ECO:0007669"/>
    <property type="project" value="InterPro"/>
</dbReference>
<dbReference type="InterPro" id="IPR003660">
    <property type="entry name" value="HAMP_dom"/>
</dbReference>
<dbReference type="InterPro" id="IPR004090">
    <property type="entry name" value="Chemotax_Me-accpt_rcpt"/>
</dbReference>
<accession>A0A0K9FG03</accession>
<evidence type="ECO:0000256" key="4">
    <source>
        <dbReference type="ARBA" id="ARBA00023224"/>
    </source>
</evidence>
<dbReference type="SUPFAM" id="SSF58104">
    <property type="entry name" value="Methyl-accepting chemotaxis protein (MCP) signaling domain"/>
    <property type="match status" value="1"/>
</dbReference>
<dbReference type="PROSITE" id="PS50111">
    <property type="entry name" value="CHEMOTAXIS_TRANSDUC_2"/>
    <property type="match status" value="1"/>
</dbReference>
<feature type="transmembrane region" description="Helical" evidence="7">
    <location>
        <begin position="164"/>
        <end position="189"/>
    </location>
</feature>
<dbReference type="PANTHER" id="PTHR32089">
    <property type="entry name" value="METHYL-ACCEPTING CHEMOTAXIS PROTEIN MCPB"/>
    <property type="match status" value="1"/>
</dbReference>